<evidence type="ECO:0000313" key="1">
    <source>
        <dbReference type="EMBL" id="CAD8323613.1"/>
    </source>
</evidence>
<dbReference type="EMBL" id="HBED01043814">
    <property type="protein sequence ID" value="CAD8323613.1"/>
    <property type="molecule type" value="Transcribed_RNA"/>
</dbReference>
<name>A0A7R9WHJ0_9STRA</name>
<sequence>MVVHAIDSPLTDHRYVPGRCRCYCFKHDDKVSRLKDAIEKAFRIPAKDQRYHGLRMEMGKYGEMLRFHADRILHDCDDDDSLHTFLENLRNEGIINSVRAPEISKEKVCGRTCSPGQR</sequence>
<accession>A0A7R9WHJ0</accession>
<dbReference type="AlphaFoldDB" id="A0A7R9WHJ0"/>
<organism evidence="1">
    <name type="scientific">Pseudictyota dubia</name>
    <dbReference type="NCBI Taxonomy" id="2749911"/>
    <lineage>
        <taxon>Eukaryota</taxon>
        <taxon>Sar</taxon>
        <taxon>Stramenopiles</taxon>
        <taxon>Ochrophyta</taxon>
        <taxon>Bacillariophyta</taxon>
        <taxon>Mediophyceae</taxon>
        <taxon>Biddulphiophycidae</taxon>
        <taxon>Eupodiscales</taxon>
        <taxon>Odontellaceae</taxon>
        <taxon>Pseudictyota</taxon>
    </lineage>
</organism>
<protein>
    <submittedName>
        <fullName evidence="1">Uncharacterized protein</fullName>
    </submittedName>
</protein>
<reference evidence="1" key="1">
    <citation type="submission" date="2021-01" db="EMBL/GenBank/DDBJ databases">
        <authorList>
            <person name="Corre E."/>
            <person name="Pelletier E."/>
            <person name="Niang G."/>
            <person name="Scheremetjew M."/>
            <person name="Finn R."/>
            <person name="Kale V."/>
            <person name="Holt S."/>
            <person name="Cochrane G."/>
            <person name="Meng A."/>
            <person name="Brown T."/>
            <person name="Cohen L."/>
        </authorList>
    </citation>
    <scope>NUCLEOTIDE SEQUENCE</scope>
    <source>
        <strain evidence="1">CCMP147</strain>
    </source>
</reference>
<gene>
    <name evidence="1" type="ORF">TDUB1175_LOCUS22031</name>
</gene>
<proteinExistence type="predicted"/>